<keyword evidence="2 9" id="KW-0723">Serine/threonine-protein kinase</keyword>
<dbReference type="InterPro" id="IPR008271">
    <property type="entry name" value="Ser/Thr_kinase_AS"/>
</dbReference>
<feature type="region of interest" description="Disordered" evidence="7">
    <location>
        <begin position="359"/>
        <end position="382"/>
    </location>
</feature>
<dbReference type="SMART" id="SM00220">
    <property type="entry name" value="S_TKc"/>
    <property type="match status" value="1"/>
</dbReference>
<dbReference type="KEGG" id="ndp:E2C04_11410"/>
<dbReference type="Gene3D" id="3.30.200.20">
    <property type="entry name" value="Phosphorylase Kinase, domain 1"/>
    <property type="match status" value="1"/>
</dbReference>
<dbReference type="Pfam" id="PF00069">
    <property type="entry name" value="Pkinase"/>
    <property type="match status" value="1"/>
</dbReference>
<proteinExistence type="predicted"/>
<feature type="region of interest" description="Disordered" evidence="7">
    <location>
        <begin position="262"/>
        <end position="327"/>
    </location>
</feature>
<keyword evidence="4" id="KW-0547">Nucleotide-binding</keyword>
<feature type="compositionally biased region" description="Low complexity" evidence="7">
    <location>
        <begin position="366"/>
        <end position="382"/>
    </location>
</feature>
<evidence type="ECO:0000256" key="6">
    <source>
        <dbReference type="ARBA" id="ARBA00022840"/>
    </source>
</evidence>
<evidence type="ECO:0000259" key="8">
    <source>
        <dbReference type="PROSITE" id="PS50011"/>
    </source>
</evidence>
<evidence type="ECO:0000256" key="1">
    <source>
        <dbReference type="ARBA" id="ARBA00012513"/>
    </source>
</evidence>
<evidence type="ECO:0000313" key="10">
    <source>
        <dbReference type="Proteomes" id="UP000297025"/>
    </source>
</evidence>
<evidence type="ECO:0000256" key="3">
    <source>
        <dbReference type="ARBA" id="ARBA00022679"/>
    </source>
</evidence>
<dbReference type="InterPro" id="IPR000719">
    <property type="entry name" value="Prot_kinase_dom"/>
</dbReference>
<name>A0A4P7UC88_9ACTN</name>
<gene>
    <name evidence="9" type="ORF">E2C04_11410</name>
</gene>
<dbReference type="PROSITE" id="PS50011">
    <property type="entry name" value="PROTEIN_KINASE_DOM"/>
    <property type="match status" value="1"/>
</dbReference>
<sequence>MVSADRYTFEREIGRGASGPVWSGRDTVLGRTVALKRVGVHAGGTDAALQQGAREARLAASLNHPHVVGVFDLVVVGDEHWLVMEHVDGQSLAELVREQGPLEPQEAARVLAQVAEALAAAHRAGIVHRDVKPSNILLTRDGTAKLTDFGIARSADDTSLTQTGLVTGSPAYLPPEVATGSSATPASDVWALGATLFHLLAGRPPYHVGDNVLSTMYRIVHEEPPRLPETGRLNTVLERTMAIDPEARWTMGQVRDALRHLSEEAPARPRRTGATSAATAAATTPPAAVDTAPGRSDDDTRTTASIPAGRMTSALPPAQSVSPPPGRRRPWLVWARVAAGILLSTVVALYAGLNAARDPAPTAGQETPSPTTTSPEPTASPTAVTEAEMTSFVTDYLATVTSDPRAAWQRLTPGFQADSEGFGSYSGFWRTVRSASPRNIRADVDALTVSYDVDYRMRNGRQISDSVTLVLERNGSELLIAGES</sequence>
<evidence type="ECO:0000313" key="9">
    <source>
        <dbReference type="EMBL" id="QCC77626.1"/>
    </source>
</evidence>
<dbReference type="PANTHER" id="PTHR43289:SF6">
    <property type="entry name" value="SERINE_THREONINE-PROTEIN KINASE NEKL-3"/>
    <property type="match status" value="1"/>
</dbReference>
<dbReference type="EC" id="2.7.11.1" evidence="1"/>
<dbReference type="AlphaFoldDB" id="A0A4P7UC88"/>
<feature type="compositionally biased region" description="Low complexity" evidence="7">
    <location>
        <begin position="272"/>
        <end position="293"/>
    </location>
</feature>
<keyword evidence="3" id="KW-0808">Transferase</keyword>
<evidence type="ECO:0000256" key="2">
    <source>
        <dbReference type="ARBA" id="ARBA00022527"/>
    </source>
</evidence>
<dbReference type="Proteomes" id="UP000297025">
    <property type="component" value="Chromosome"/>
</dbReference>
<keyword evidence="5 9" id="KW-0418">Kinase</keyword>
<feature type="domain" description="Protein kinase" evidence="8">
    <location>
        <begin position="7"/>
        <end position="263"/>
    </location>
</feature>
<accession>A0A4P7UC88</accession>
<dbReference type="CDD" id="cd14014">
    <property type="entry name" value="STKc_PknB_like"/>
    <property type="match status" value="1"/>
</dbReference>
<evidence type="ECO:0000256" key="4">
    <source>
        <dbReference type="ARBA" id="ARBA00022741"/>
    </source>
</evidence>
<evidence type="ECO:0000256" key="7">
    <source>
        <dbReference type="SAM" id="MobiDB-lite"/>
    </source>
</evidence>
<keyword evidence="6" id="KW-0067">ATP-binding</keyword>
<dbReference type="PANTHER" id="PTHR43289">
    <property type="entry name" value="MITOGEN-ACTIVATED PROTEIN KINASE KINASE KINASE 20-RELATED"/>
    <property type="match status" value="1"/>
</dbReference>
<protein>
    <recommendedName>
        <fullName evidence="1">non-specific serine/threonine protein kinase</fullName>
        <ecNumber evidence="1">2.7.11.1</ecNumber>
    </recommendedName>
</protein>
<dbReference type="InterPro" id="IPR011009">
    <property type="entry name" value="Kinase-like_dom_sf"/>
</dbReference>
<dbReference type="GO" id="GO:0005524">
    <property type="term" value="F:ATP binding"/>
    <property type="evidence" value="ECO:0007669"/>
    <property type="project" value="UniProtKB-KW"/>
</dbReference>
<reference evidence="9 10" key="1">
    <citation type="journal article" date="2008" name="Int. J. Syst. Evol. Microbiol.">
        <title>Nocardioides daphniae sp. nov., isolated from Daphnia cucullata (Crustacea: Cladocera).</title>
        <authorList>
            <person name="Toth E.M."/>
            <person name="Keki Z."/>
            <person name="Homonnay Z.G."/>
            <person name="Borsodi A.K."/>
            <person name="Marialigeti K."/>
            <person name="Schumann P."/>
        </authorList>
    </citation>
    <scope>NUCLEOTIDE SEQUENCE [LARGE SCALE GENOMIC DNA]</scope>
    <source>
        <strain evidence="9 10">JCM 16608</strain>
    </source>
</reference>
<dbReference type="Gene3D" id="1.10.510.10">
    <property type="entry name" value="Transferase(Phosphotransferase) domain 1"/>
    <property type="match status" value="1"/>
</dbReference>
<dbReference type="SUPFAM" id="SSF56112">
    <property type="entry name" value="Protein kinase-like (PK-like)"/>
    <property type="match status" value="1"/>
</dbReference>
<organism evidence="9 10">
    <name type="scientific">Nocardioides daphniae</name>
    <dbReference type="NCBI Taxonomy" id="402297"/>
    <lineage>
        <taxon>Bacteria</taxon>
        <taxon>Bacillati</taxon>
        <taxon>Actinomycetota</taxon>
        <taxon>Actinomycetes</taxon>
        <taxon>Propionibacteriales</taxon>
        <taxon>Nocardioidaceae</taxon>
        <taxon>Nocardioides</taxon>
    </lineage>
</organism>
<dbReference type="PROSITE" id="PS00108">
    <property type="entry name" value="PROTEIN_KINASE_ST"/>
    <property type="match status" value="1"/>
</dbReference>
<evidence type="ECO:0000256" key="5">
    <source>
        <dbReference type="ARBA" id="ARBA00022777"/>
    </source>
</evidence>
<dbReference type="GO" id="GO:0004674">
    <property type="term" value="F:protein serine/threonine kinase activity"/>
    <property type="evidence" value="ECO:0007669"/>
    <property type="project" value="UniProtKB-KW"/>
</dbReference>
<dbReference type="EMBL" id="CP038462">
    <property type="protein sequence ID" value="QCC77626.1"/>
    <property type="molecule type" value="Genomic_DNA"/>
</dbReference>
<dbReference type="FunFam" id="1.10.510.10:FF:000021">
    <property type="entry name" value="Serine/threonine protein kinase"/>
    <property type="match status" value="1"/>
</dbReference>